<comment type="caution">
    <text evidence="2">The sequence shown here is derived from an EMBL/GenBank/DDBJ whole genome shotgun (WGS) entry which is preliminary data.</text>
</comment>
<dbReference type="Proteomes" id="UP001560019">
    <property type="component" value="Unassembled WGS sequence"/>
</dbReference>
<dbReference type="InterPro" id="IPR037401">
    <property type="entry name" value="SnoaL-like"/>
</dbReference>
<feature type="domain" description="SnoaL-like" evidence="1">
    <location>
        <begin position="8"/>
        <end position="109"/>
    </location>
</feature>
<accession>A0ABV3XTY5</accession>
<dbReference type="RefSeq" id="WP_125406471.1">
    <property type="nucleotide sequence ID" value="NZ_JBEHHI010000002.1"/>
</dbReference>
<dbReference type="InterPro" id="IPR032710">
    <property type="entry name" value="NTF2-like_dom_sf"/>
</dbReference>
<protein>
    <recommendedName>
        <fullName evidence="1">SnoaL-like domain-containing protein</fullName>
    </recommendedName>
</protein>
<dbReference type="Pfam" id="PF12680">
    <property type="entry name" value="SnoaL_2"/>
    <property type="match status" value="1"/>
</dbReference>
<proteinExistence type="predicted"/>
<dbReference type="SUPFAM" id="SSF54427">
    <property type="entry name" value="NTF2-like"/>
    <property type="match status" value="1"/>
</dbReference>
<gene>
    <name evidence="2" type="ORF">Ga0609869_001881</name>
</gene>
<organism evidence="2 3">
    <name type="scientific">Rhodovulum iodosum</name>
    <dbReference type="NCBI Taxonomy" id="68291"/>
    <lineage>
        <taxon>Bacteria</taxon>
        <taxon>Pseudomonadati</taxon>
        <taxon>Pseudomonadota</taxon>
        <taxon>Alphaproteobacteria</taxon>
        <taxon>Rhodobacterales</taxon>
        <taxon>Paracoccaceae</taxon>
        <taxon>Rhodovulum</taxon>
    </lineage>
</organism>
<evidence type="ECO:0000313" key="3">
    <source>
        <dbReference type="Proteomes" id="UP001560019"/>
    </source>
</evidence>
<keyword evidence="3" id="KW-1185">Reference proteome</keyword>
<dbReference type="Gene3D" id="3.10.450.50">
    <property type="match status" value="1"/>
</dbReference>
<evidence type="ECO:0000313" key="2">
    <source>
        <dbReference type="EMBL" id="MEX5728528.1"/>
    </source>
</evidence>
<reference evidence="2 3" key="1">
    <citation type="submission" date="2024-06" db="EMBL/GenBank/DDBJ databases">
        <title>Genome of Rhodovulum iodosum, a marine photoferrotroph.</title>
        <authorList>
            <person name="Bianchini G."/>
            <person name="Nikeleit V."/>
            <person name="Kappler A."/>
            <person name="Bryce C."/>
            <person name="Sanchez-Baracaldo P."/>
        </authorList>
    </citation>
    <scope>NUCLEOTIDE SEQUENCE [LARGE SCALE GENOMIC DNA]</scope>
    <source>
        <strain evidence="2 3">UT/N1</strain>
    </source>
</reference>
<name>A0ABV3XTY5_9RHOB</name>
<dbReference type="EMBL" id="JBEHHI010000002">
    <property type="protein sequence ID" value="MEX5728528.1"/>
    <property type="molecule type" value="Genomic_DNA"/>
</dbReference>
<evidence type="ECO:0000259" key="1">
    <source>
        <dbReference type="Pfam" id="PF12680"/>
    </source>
</evidence>
<sequence length="141" mass="15957">MTKAELLDRWYRRVYIEGDLDAVDTLFTDSTRAAGLMDDLQVGPEDLKVFVAAMLQLVEDQGYRIVHTIEHGDWISALFDVRAVAVGSLKPVRLSGQIMVRFEGERIVEAYNNWDILSFFEQLGLLPEHSLELGMTGQKIA</sequence>